<evidence type="ECO:0000256" key="26">
    <source>
        <dbReference type="ARBA" id="ARBA00048877"/>
    </source>
</evidence>
<evidence type="ECO:0000256" key="5">
    <source>
        <dbReference type="ARBA" id="ARBA00011881"/>
    </source>
</evidence>
<dbReference type="InterPro" id="IPR046373">
    <property type="entry name" value="Acyl-CoA_Oxase/DH_mid-dom_sf"/>
</dbReference>
<dbReference type="Gene3D" id="2.40.110.10">
    <property type="entry name" value="Butyryl-CoA Dehydrogenase, subunit A, domain 2"/>
    <property type="match status" value="1"/>
</dbReference>
<comment type="subunit">
    <text evidence="5">Homotetramer.</text>
</comment>
<keyword evidence="16" id="KW-0496">Mitochondrion</keyword>
<dbReference type="EC" id="1.3.8.8" evidence="6"/>
<evidence type="ECO:0000256" key="21">
    <source>
        <dbReference type="ARBA" id="ARBA00047916"/>
    </source>
</evidence>
<dbReference type="SUPFAM" id="SSF47203">
    <property type="entry name" value="Acyl-CoA dehydrogenase C-terminal domain-like"/>
    <property type="match status" value="1"/>
</dbReference>
<evidence type="ECO:0000259" key="34">
    <source>
        <dbReference type="Pfam" id="PF02771"/>
    </source>
</evidence>
<dbReference type="PROSITE" id="PS00073">
    <property type="entry name" value="ACYL_COA_DH_2"/>
    <property type="match status" value="1"/>
</dbReference>
<comment type="function">
    <text evidence="17">Long-chain specific acyl-CoA dehydrogenase is one of the acyl-CoA dehydrogenases that catalyze the first step of mitochondrial fatty acid beta-oxidation, an aerobic process breaking down fatty acids into acetyl-CoA and allowing the production of energy from fats. The first step of fatty acid beta-oxidation consists in the removal of one hydrogen from C-2 and C-3 of the straight-chain fatty acyl-CoA thioester, resulting in the formation of trans-2-enoyl-CoA. Among the different mitochondrial acyl-CoA dehydrogenases, long-chain specific acyl-CoA dehydrogenase can act on saturated and unsaturated acyl-CoAs with 6 to 24 carbons with a preference for 8 to 18 carbons long primary chains.</text>
</comment>
<keyword evidence="13" id="KW-0007">Acetylation</keyword>
<reference evidence="35 36" key="1">
    <citation type="submission" date="2020-08" db="EMBL/GenBank/DDBJ databases">
        <authorList>
            <person name="Hejnol A."/>
        </authorList>
    </citation>
    <scope>NUCLEOTIDE SEQUENCE [LARGE SCALE GENOMIC DNA]</scope>
</reference>
<dbReference type="GO" id="GO:0019254">
    <property type="term" value="P:carnitine metabolic process, CoA-linked"/>
    <property type="evidence" value="ECO:0007669"/>
    <property type="project" value="TreeGrafter"/>
</dbReference>
<dbReference type="SUPFAM" id="SSF56645">
    <property type="entry name" value="Acyl-CoA dehydrogenase NM domain-like"/>
    <property type="match status" value="1"/>
</dbReference>
<evidence type="ECO:0000256" key="14">
    <source>
        <dbReference type="ARBA" id="ARBA00023002"/>
    </source>
</evidence>
<comment type="catalytic activity">
    <reaction evidence="24">
        <text>(5Z)-tetradecenoyl-CoA + oxidized [electron-transfer flavoprotein] + H(+) = (2E,5Z)-tetradecadienoyl-CoA + reduced [electron-transfer flavoprotein]</text>
        <dbReference type="Rhea" id="RHEA:47448"/>
        <dbReference type="Rhea" id="RHEA-COMP:10685"/>
        <dbReference type="Rhea" id="RHEA-COMP:10686"/>
        <dbReference type="ChEBI" id="CHEBI:15378"/>
        <dbReference type="ChEBI" id="CHEBI:57692"/>
        <dbReference type="ChEBI" id="CHEBI:58307"/>
        <dbReference type="ChEBI" id="CHEBI:84650"/>
        <dbReference type="ChEBI" id="CHEBI:87701"/>
    </reaction>
    <physiologicalReaction direction="left-to-right" evidence="24">
        <dbReference type="Rhea" id="RHEA:47449"/>
    </physiologicalReaction>
</comment>
<evidence type="ECO:0000256" key="1">
    <source>
        <dbReference type="ARBA" id="ARBA00001974"/>
    </source>
</evidence>
<evidence type="ECO:0000256" key="29">
    <source>
        <dbReference type="ARBA" id="ARBA00049192"/>
    </source>
</evidence>
<dbReference type="InterPro" id="IPR009075">
    <property type="entry name" value="AcylCo_DH/oxidase_C"/>
</dbReference>
<dbReference type="InterPro" id="IPR009100">
    <property type="entry name" value="AcylCoA_DH/oxidase_NM_dom_sf"/>
</dbReference>
<evidence type="ECO:0000256" key="12">
    <source>
        <dbReference type="ARBA" id="ARBA00022946"/>
    </source>
</evidence>
<dbReference type="PANTHER" id="PTHR48083:SF20">
    <property type="entry name" value="LONG-CHAIN SPECIFIC ACYL-COA DEHYDROGENASE, MITOCHONDRIAL"/>
    <property type="match status" value="1"/>
</dbReference>
<dbReference type="Gene3D" id="1.10.540.10">
    <property type="entry name" value="Acyl-CoA dehydrogenase/oxidase, N-terminal domain"/>
    <property type="match status" value="1"/>
</dbReference>
<comment type="catalytic activity">
    <reaction evidence="30">
        <text>octadecanoyl-CoA + oxidized [electron-transfer flavoprotein] + H(+) = (2E)-octadecenoyl-CoA + reduced [electron-transfer flavoprotein]</text>
        <dbReference type="Rhea" id="RHEA:47240"/>
        <dbReference type="Rhea" id="RHEA-COMP:10685"/>
        <dbReference type="Rhea" id="RHEA-COMP:10686"/>
        <dbReference type="ChEBI" id="CHEBI:15378"/>
        <dbReference type="ChEBI" id="CHEBI:57394"/>
        <dbReference type="ChEBI" id="CHEBI:57692"/>
        <dbReference type="ChEBI" id="CHEBI:58307"/>
        <dbReference type="ChEBI" id="CHEBI:71412"/>
    </reaction>
    <physiologicalReaction direction="left-to-right" evidence="30">
        <dbReference type="Rhea" id="RHEA:47241"/>
    </physiologicalReaction>
</comment>
<evidence type="ECO:0000256" key="18">
    <source>
        <dbReference type="ARBA" id="ARBA00047434"/>
    </source>
</evidence>
<evidence type="ECO:0000256" key="4">
    <source>
        <dbReference type="ARBA" id="ARBA00009347"/>
    </source>
</evidence>
<comment type="catalytic activity">
    <reaction evidence="23">
        <text>tetracosanoyl-CoA + oxidized [electron-transfer flavoprotein] + H(+) = (2E)-tetracosenoyl-CoA + reduced [electron-transfer flavoprotein]</text>
        <dbReference type="Rhea" id="RHEA:47232"/>
        <dbReference type="Rhea" id="RHEA-COMP:10685"/>
        <dbReference type="Rhea" id="RHEA-COMP:10686"/>
        <dbReference type="ChEBI" id="CHEBI:15378"/>
        <dbReference type="ChEBI" id="CHEBI:57692"/>
        <dbReference type="ChEBI" id="CHEBI:58307"/>
        <dbReference type="ChEBI" id="CHEBI:65052"/>
        <dbReference type="ChEBI" id="CHEBI:74693"/>
    </reaction>
    <physiologicalReaction direction="left-to-right" evidence="23">
        <dbReference type="Rhea" id="RHEA:47233"/>
    </physiologicalReaction>
</comment>
<dbReference type="InterPro" id="IPR006091">
    <property type="entry name" value="Acyl-CoA_Oxase/DH_mid-dom"/>
</dbReference>
<organism evidence="35 36">
    <name type="scientific">Dimorphilus gyrociliatus</name>
    <dbReference type="NCBI Taxonomy" id="2664684"/>
    <lineage>
        <taxon>Eukaryota</taxon>
        <taxon>Metazoa</taxon>
        <taxon>Spiralia</taxon>
        <taxon>Lophotrochozoa</taxon>
        <taxon>Annelida</taxon>
        <taxon>Polychaeta</taxon>
        <taxon>Polychaeta incertae sedis</taxon>
        <taxon>Dinophilidae</taxon>
        <taxon>Dimorphilus</taxon>
    </lineage>
</organism>
<comment type="subcellular location">
    <subcellularLocation>
        <location evidence="2">Mitochondrion matrix</location>
    </subcellularLocation>
</comment>
<comment type="catalytic activity">
    <reaction evidence="27">
        <text>tetradecanoyl-CoA + oxidized [electron-transfer flavoprotein] + H(+) = (2E)-tetradecenoyl-CoA + reduced [electron-transfer flavoprotein]</text>
        <dbReference type="Rhea" id="RHEA:47316"/>
        <dbReference type="Rhea" id="RHEA-COMP:10685"/>
        <dbReference type="Rhea" id="RHEA-COMP:10686"/>
        <dbReference type="ChEBI" id="CHEBI:15378"/>
        <dbReference type="ChEBI" id="CHEBI:57385"/>
        <dbReference type="ChEBI" id="CHEBI:57692"/>
        <dbReference type="ChEBI" id="CHEBI:58307"/>
        <dbReference type="ChEBI" id="CHEBI:61405"/>
    </reaction>
    <physiologicalReaction direction="left-to-right" evidence="27">
        <dbReference type="Rhea" id="RHEA:47317"/>
    </physiologicalReaction>
</comment>
<evidence type="ECO:0000256" key="31">
    <source>
        <dbReference type="RuleBase" id="RU362125"/>
    </source>
</evidence>
<dbReference type="GO" id="GO:0033539">
    <property type="term" value="P:fatty acid beta-oxidation using acyl-CoA dehydrogenase"/>
    <property type="evidence" value="ECO:0007669"/>
    <property type="project" value="TreeGrafter"/>
</dbReference>
<keyword evidence="12" id="KW-0809">Transit peptide</keyword>
<keyword evidence="14 31" id="KW-0560">Oxidoreductase</keyword>
<comment type="catalytic activity">
    <reaction evidence="18">
        <text>a long-chain 2,3-saturated fatty acyl-CoA + oxidized [electron-transfer flavoprotein] + H(+) = a long-chain (2E)-enoyl-CoA + reduced [electron-transfer flavoprotein]</text>
        <dbReference type="Rhea" id="RHEA:17721"/>
        <dbReference type="Rhea" id="RHEA-COMP:10685"/>
        <dbReference type="Rhea" id="RHEA-COMP:10686"/>
        <dbReference type="ChEBI" id="CHEBI:15378"/>
        <dbReference type="ChEBI" id="CHEBI:57692"/>
        <dbReference type="ChEBI" id="CHEBI:58307"/>
        <dbReference type="ChEBI" id="CHEBI:83721"/>
        <dbReference type="ChEBI" id="CHEBI:83727"/>
        <dbReference type="EC" id="1.3.8.8"/>
    </reaction>
    <physiologicalReaction direction="left-to-right" evidence="18">
        <dbReference type="Rhea" id="RHEA:17722"/>
    </physiologicalReaction>
</comment>
<dbReference type="Pfam" id="PF00441">
    <property type="entry name" value="Acyl-CoA_dh_1"/>
    <property type="match status" value="1"/>
</dbReference>
<evidence type="ECO:0000313" key="35">
    <source>
        <dbReference type="EMBL" id="CAD5120062.1"/>
    </source>
</evidence>
<evidence type="ECO:0000256" key="25">
    <source>
        <dbReference type="ARBA" id="ARBA00048725"/>
    </source>
</evidence>
<comment type="catalytic activity">
    <reaction evidence="22">
        <text>docosanoyl-CoA + oxidized [electron-transfer flavoprotein] + H(+) = (2E)-docosenoyl-CoA + reduced [electron-transfer flavoprotein]</text>
        <dbReference type="Rhea" id="RHEA:47228"/>
        <dbReference type="Rhea" id="RHEA-COMP:10685"/>
        <dbReference type="Rhea" id="RHEA-COMP:10686"/>
        <dbReference type="ChEBI" id="CHEBI:15378"/>
        <dbReference type="ChEBI" id="CHEBI:57692"/>
        <dbReference type="ChEBI" id="CHEBI:58307"/>
        <dbReference type="ChEBI" id="CHEBI:65059"/>
        <dbReference type="ChEBI" id="CHEBI:74692"/>
    </reaction>
    <physiologicalReaction direction="left-to-right" evidence="22">
        <dbReference type="Rhea" id="RHEA:47229"/>
    </physiologicalReaction>
</comment>
<evidence type="ECO:0000256" key="7">
    <source>
        <dbReference type="ARBA" id="ARBA00014123"/>
    </source>
</evidence>
<feature type="domain" description="Acyl-CoA dehydrogenase/oxidase N-terminal" evidence="34">
    <location>
        <begin position="79"/>
        <end position="189"/>
    </location>
</feature>
<evidence type="ECO:0000256" key="6">
    <source>
        <dbReference type="ARBA" id="ARBA00012040"/>
    </source>
</evidence>
<keyword evidence="9 31" id="KW-0285">Flavoprotein</keyword>
<dbReference type="Pfam" id="PF02770">
    <property type="entry name" value="Acyl-CoA_dh_M"/>
    <property type="match status" value="1"/>
</dbReference>
<dbReference type="Proteomes" id="UP000549394">
    <property type="component" value="Unassembled WGS sequence"/>
</dbReference>
<dbReference type="PANTHER" id="PTHR48083">
    <property type="entry name" value="MEDIUM-CHAIN SPECIFIC ACYL-COA DEHYDROGENASE, MITOCHONDRIAL-RELATED"/>
    <property type="match status" value="1"/>
</dbReference>
<evidence type="ECO:0000259" key="33">
    <source>
        <dbReference type="Pfam" id="PF02770"/>
    </source>
</evidence>
<evidence type="ECO:0000256" key="8">
    <source>
        <dbReference type="ARBA" id="ARBA00022553"/>
    </source>
</evidence>
<dbReference type="Gene3D" id="1.20.140.10">
    <property type="entry name" value="Butyryl-CoA Dehydrogenase, subunit A, domain 3"/>
    <property type="match status" value="1"/>
</dbReference>
<evidence type="ECO:0000256" key="24">
    <source>
        <dbReference type="ARBA" id="ARBA00048187"/>
    </source>
</evidence>
<evidence type="ECO:0000256" key="10">
    <source>
        <dbReference type="ARBA" id="ARBA00022827"/>
    </source>
</evidence>
<protein>
    <recommendedName>
        <fullName evidence="7">Long-chain specific acyl-CoA dehydrogenase, mitochondrial</fullName>
        <ecNumber evidence="6">1.3.8.8</ecNumber>
    </recommendedName>
</protein>
<comment type="caution">
    <text evidence="35">The sequence shown here is derived from an EMBL/GenBank/DDBJ whole genome shotgun (WGS) entry which is preliminary data.</text>
</comment>
<accession>A0A7I8VV02</accession>
<evidence type="ECO:0000256" key="28">
    <source>
        <dbReference type="ARBA" id="ARBA00049140"/>
    </source>
</evidence>
<dbReference type="GO" id="GO:0005759">
    <property type="term" value="C:mitochondrial matrix"/>
    <property type="evidence" value="ECO:0007669"/>
    <property type="project" value="UniProtKB-SubCell"/>
</dbReference>
<keyword evidence="8" id="KW-0597">Phosphoprotein</keyword>
<comment type="catalytic activity">
    <reaction evidence="28">
        <text>eicosanoyl-CoA + oxidized [electron-transfer flavoprotein] + H(+) = (2E)-eicosenoyl-CoA + reduced [electron-transfer flavoprotein]</text>
        <dbReference type="Rhea" id="RHEA:47236"/>
        <dbReference type="Rhea" id="RHEA-COMP:10685"/>
        <dbReference type="Rhea" id="RHEA-COMP:10686"/>
        <dbReference type="ChEBI" id="CHEBI:15378"/>
        <dbReference type="ChEBI" id="CHEBI:57380"/>
        <dbReference type="ChEBI" id="CHEBI:57692"/>
        <dbReference type="ChEBI" id="CHEBI:58307"/>
        <dbReference type="ChEBI" id="CHEBI:74691"/>
    </reaction>
    <physiologicalReaction direction="left-to-right" evidence="28">
        <dbReference type="Rhea" id="RHEA:47237"/>
    </physiologicalReaction>
</comment>
<comment type="cofactor">
    <cofactor evidence="1 31">
        <name>FAD</name>
        <dbReference type="ChEBI" id="CHEBI:57692"/>
    </cofactor>
</comment>
<dbReference type="GO" id="GO:0004466">
    <property type="term" value="F:long-chain fatty acyl-CoA dehydrogenase activity"/>
    <property type="evidence" value="ECO:0007669"/>
    <property type="project" value="UniProtKB-EC"/>
</dbReference>
<evidence type="ECO:0000256" key="3">
    <source>
        <dbReference type="ARBA" id="ARBA00005198"/>
    </source>
</evidence>
<evidence type="ECO:0000256" key="20">
    <source>
        <dbReference type="ARBA" id="ARBA00047893"/>
    </source>
</evidence>
<gene>
    <name evidence="35" type="ORF">DGYR_LOCUS8215</name>
</gene>
<dbReference type="FunFam" id="1.10.540.10:FF:000017">
    <property type="entry name" value="long-chain specific acyl-CoA dehydrogenase, mitochondrial"/>
    <property type="match status" value="1"/>
</dbReference>
<dbReference type="GO" id="GO:0042758">
    <property type="term" value="P:long-chain fatty acid catabolic process"/>
    <property type="evidence" value="ECO:0007669"/>
    <property type="project" value="TreeGrafter"/>
</dbReference>
<feature type="domain" description="Acyl-CoA oxidase/dehydrogenase middle" evidence="33">
    <location>
        <begin position="194"/>
        <end position="291"/>
    </location>
</feature>
<comment type="similarity">
    <text evidence="4 31">Belongs to the acyl-CoA dehydrogenase family.</text>
</comment>
<evidence type="ECO:0000313" key="36">
    <source>
        <dbReference type="Proteomes" id="UP000549394"/>
    </source>
</evidence>
<evidence type="ECO:0000256" key="23">
    <source>
        <dbReference type="ARBA" id="ARBA00048086"/>
    </source>
</evidence>
<evidence type="ECO:0000256" key="27">
    <source>
        <dbReference type="ARBA" id="ARBA00049038"/>
    </source>
</evidence>
<dbReference type="EMBL" id="CAJFCJ010000012">
    <property type="protein sequence ID" value="CAD5120062.1"/>
    <property type="molecule type" value="Genomic_DNA"/>
</dbReference>
<dbReference type="GO" id="GO:0050660">
    <property type="term" value="F:flavin adenine dinucleotide binding"/>
    <property type="evidence" value="ECO:0007669"/>
    <property type="project" value="InterPro"/>
</dbReference>
<keyword evidence="15" id="KW-0443">Lipid metabolism</keyword>
<comment type="pathway">
    <text evidence="3">Lipid metabolism; mitochondrial fatty acid beta-oxidation.</text>
</comment>
<evidence type="ECO:0000256" key="19">
    <source>
        <dbReference type="ARBA" id="ARBA00047546"/>
    </source>
</evidence>
<evidence type="ECO:0000256" key="11">
    <source>
        <dbReference type="ARBA" id="ARBA00022832"/>
    </source>
</evidence>
<evidence type="ECO:0000256" key="16">
    <source>
        <dbReference type="ARBA" id="ARBA00023128"/>
    </source>
</evidence>
<dbReference type="OrthoDB" id="9988775at2759"/>
<dbReference type="InterPro" id="IPR037069">
    <property type="entry name" value="AcylCoA_DH/ox_N_sf"/>
</dbReference>
<evidence type="ECO:0000256" key="2">
    <source>
        <dbReference type="ARBA" id="ARBA00004305"/>
    </source>
</evidence>
<dbReference type="AlphaFoldDB" id="A0A7I8VV02"/>
<evidence type="ECO:0000256" key="22">
    <source>
        <dbReference type="ARBA" id="ARBA00048020"/>
    </source>
</evidence>
<keyword evidence="10 31" id="KW-0274">FAD</keyword>
<evidence type="ECO:0000256" key="13">
    <source>
        <dbReference type="ARBA" id="ARBA00022990"/>
    </source>
</evidence>
<dbReference type="Pfam" id="PF02771">
    <property type="entry name" value="Acyl-CoA_dh_N"/>
    <property type="match status" value="1"/>
</dbReference>
<evidence type="ECO:0000256" key="30">
    <source>
        <dbReference type="ARBA" id="ARBA00049224"/>
    </source>
</evidence>
<dbReference type="InterPro" id="IPR006089">
    <property type="entry name" value="Acyl-CoA_DH_CS"/>
</dbReference>
<evidence type="ECO:0000259" key="32">
    <source>
        <dbReference type="Pfam" id="PF00441"/>
    </source>
</evidence>
<comment type="catalytic activity">
    <reaction evidence="20">
        <text>dodecanoyl-CoA + oxidized [electron-transfer flavoprotein] + H(+) = (2E)-dodecenoyl-CoA + reduced [electron-transfer flavoprotein]</text>
        <dbReference type="Rhea" id="RHEA:47296"/>
        <dbReference type="Rhea" id="RHEA-COMP:10685"/>
        <dbReference type="Rhea" id="RHEA-COMP:10686"/>
        <dbReference type="ChEBI" id="CHEBI:15378"/>
        <dbReference type="ChEBI" id="CHEBI:57330"/>
        <dbReference type="ChEBI" id="CHEBI:57375"/>
        <dbReference type="ChEBI" id="CHEBI:57692"/>
        <dbReference type="ChEBI" id="CHEBI:58307"/>
    </reaction>
    <physiologicalReaction direction="left-to-right" evidence="20">
        <dbReference type="Rhea" id="RHEA:47297"/>
    </physiologicalReaction>
</comment>
<dbReference type="InterPro" id="IPR050741">
    <property type="entry name" value="Acyl-CoA_dehydrogenase"/>
</dbReference>
<name>A0A7I8VV02_9ANNE</name>
<evidence type="ECO:0000256" key="17">
    <source>
        <dbReference type="ARBA" id="ARBA00045155"/>
    </source>
</evidence>
<dbReference type="PROSITE" id="PS00072">
    <property type="entry name" value="ACYL_COA_DH_1"/>
    <property type="match status" value="1"/>
</dbReference>
<comment type="catalytic activity">
    <reaction evidence="21">
        <text>oxidized [electron-transfer flavoprotein] + hexadecanoyl-CoA + H(+) = (2E)-hexadecenoyl-CoA + reduced [electron-transfer flavoprotein]</text>
        <dbReference type="Rhea" id="RHEA:43448"/>
        <dbReference type="Rhea" id="RHEA-COMP:10685"/>
        <dbReference type="Rhea" id="RHEA-COMP:10686"/>
        <dbReference type="ChEBI" id="CHEBI:15378"/>
        <dbReference type="ChEBI" id="CHEBI:57379"/>
        <dbReference type="ChEBI" id="CHEBI:57692"/>
        <dbReference type="ChEBI" id="CHEBI:58307"/>
        <dbReference type="ChEBI" id="CHEBI:61526"/>
    </reaction>
    <physiologicalReaction direction="left-to-right" evidence="21">
        <dbReference type="Rhea" id="RHEA:43449"/>
    </physiologicalReaction>
</comment>
<proteinExistence type="inferred from homology"/>
<dbReference type="FunFam" id="1.20.140.10:FF:000020">
    <property type="entry name" value="Long-chain specific acyl-CoA dehydrogenase, mitochondrial"/>
    <property type="match status" value="1"/>
</dbReference>
<keyword evidence="36" id="KW-1185">Reference proteome</keyword>
<evidence type="ECO:0000256" key="15">
    <source>
        <dbReference type="ARBA" id="ARBA00023098"/>
    </source>
</evidence>
<comment type="catalytic activity">
    <reaction evidence="29">
        <text>hexanoyl-CoA + oxidized [electron-transfer flavoprotein] + H(+) = (2E)-hexenoyl-CoA + reduced [electron-transfer flavoprotein]</text>
        <dbReference type="Rhea" id="RHEA:43464"/>
        <dbReference type="Rhea" id="RHEA-COMP:10685"/>
        <dbReference type="Rhea" id="RHEA-COMP:10686"/>
        <dbReference type="ChEBI" id="CHEBI:15378"/>
        <dbReference type="ChEBI" id="CHEBI:57692"/>
        <dbReference type="ChEBI" id="CHEBI:58307"/>
        <dbReference type="ChEBI" id="CHEBI:62077"/>
        <dbReference type="ChEBI" id="CHEBI:62620"/>
    </reaction>
    <physiologicalReaction direction="left-to-right" evidence="29">
        <dbReference type="Rhea" id="RHEA:43465"/>
    </physiologicalReaction>
</comment>
<sequence>MLCLSDIYIPSCNMAALKYLKGFGKNFISIQRSATNLKRNVASLNTVQLRFNSSASEETRPEPCQSDSMLDIGTRRIFSEEHDMFRRSVRKFFQERVVPFHTQWEKDGQVSREVWQQAGEQGLLGISTPTEFGGLGGDFLSSAIALEEQGYANASGLGFSLHSDIVMPYLWRYGSKEQIEKYMPIMMNGTCITAIAMTEPSAGSDLQGIKTKAVKDGDDWILNGSKVFITNGYMCDMCVVVAITDGTAKSTSHGISLFLVDADKPGFKKGKKLNKIGAKAQDTAELFFEDVRLPSSALLGKENHGFYYLMQELPRERLLIIIYAQAQAEFMFEETRKYVKERKAFGKTLSNLQTIQHKLAEMKSEIAVGRAFTDMCLDLYNKGELDSSTASIGKYWLSEMQNRIATQCLQLHGGWGYMMEYPIARSFLDARVQPIYGGANEIMKELIARQIIMD</sequence>
<dbReference type="InterPro" id="IPR036250">
    <property type="entry name" value="AcylCo_DH-like_C"/>
</dbReference>
<keyword evidence="11" id="KW-0276">Fatty acid metabolism</keyword>
<comment type="catalytic activity">
    <reaction evidence="25">
        <text>oxidized [electron-transfer flavoprotein] + (9Z)-octadecenoyl-CoA + H(+) = (2E,9Z)-octadecadienoyl-CoA + reduced [electron-transfer flavoprotein]</text>
        <dbReference type="Rhea" id="RHEA:47300"/>
        <dbReference type="Rhea" id="RHEA-COMP:10685"/>
        <dbReference type="Rhea" id="RHEA-COMP:10686"/>
        <dbReference type="ChEBI" id="CHEBI:15378"/>
        <dbReference type="ChEBI" id="CHEBI:57387"/>
        <dbReference type="ChEBI" id="CHEBI:57692"/>
        <dbReference type="ChEBI" id="CHEBI:58307"/>
        <dbReference type="ChEBI" id="CHEBI:77553"/>
    </reaction>
    <physiologicalReaction direction="left-to-right" evidence="25">
        <dbReference type="Rhea" id="RHEA:47301"/>
    </physiologicalReaction>
</comment>
<dbReference type="FunFam" id="2.40.110.10:FF:000002">
    <property type="entry name" value="Acyl-CoA dehydrogenase fadE12"/>
    <property type="match status" value="1"/>
</dbReference>
<comment type="catalytic activity">
    <reaction evidence="26">
        <text>octanoyl-CoA + oxidized [electron-transfer flavoprotein] + H(+) = (2E)-octenoyl-CoA + reduced [electron-transfer flavoprotein]</text>
        <dbReference type="Rhea" id="RHEA:48180"/>
        <dbReference type="Rhea" id="RHEA-COMP:10685"/>
        <dbReference type="Rhea" id="RHEA-COMP:10686"/>
        <dbReference type="ChEBI" id="CHEBI:15378"/>
        <dbReference type="ChEBI" id="CHEBI:57386"/>
        <dbReference type="ChEBI" id="CHEBI:57692"/>
        <dbReference type="ChEBI" id="CHEBI:58307"/>
        <dbReference type="ChEBI" id="CHEBI:62242"/>
    </reaction>
    <physiologicalReaction direction="left-to-right" evidence="26">
        <dbReference type="Rhea" id="RHEA:48181"/>
    </physiologicalReaction>
</comment>
<evidence type="ECO:0000256" key="9">
    <source>
        <dbReference type="ARBA" id="ARBA00022630"/>
    </source>
</evidence>
<dbReference type="InterPro" id="IPR013786">
    <property type="entry name" value="AcylCoA_DH/ox_N"/>
</dbReference>
<feature type="domain" description="Acyl-CoA dehydrogenase/oxidase C-terminal" evidence="32">
    <location>
        <begin position="303"/>
        <end position="451"/>
    </location>
</feature>
<comment type="catalytic activity">
    <reaction evidence="19">
        <text>decanoyl-CoA + oxidized [electron-transfer flavoprotein] + H(+) = (2E)-decenoyl-CoA + reduced [electron-transfer flavoprotein]</text>
        <dbReference type="Rhea" id="RHEA:48176"/>
        <dbReference type="Rhea" id="RHEA-COMP:10685"/>
        <dbReference type="Rhea" id="RHEA-COMP:10686"/>
        <dbReference type="ChEBI" id="CHEBI:15378"/>
        <dbReference type="ChEBI" id="CHEBI:57692"/>
        <dbReference type="ChEBI" id="CHEBI:58307"/>
        <dbReference type="ChEBI" id="CHEBI:61406"/>
        <dbReference type="ChEBI" id="CHEBI:61430"/>
    </reaction>
    <physiologicalReaction direction="left-to-right" evidence="19">
        <dbReference type="Rhea" id="RHEA:48177"/>
    </physiologicalReaction>
</comment>